<feature type="transmembrane region" description="Helical" evidence="5">
    <location>
        <begin position="367"/>
        <end position="390"/>
    </location>
</feature>
<feature type="transmembrane region" description="Helical" evidence="5">
    <location>
        <begin position="190"/>
        <end position="206"/>
    </location>
</feature>
<dbReference type="EMBL" id="JBHSCX010000025">
    <property type="protein sequence ID" value="MFC4364412.1"/>
    <property type="molecule type" value="Genomic_DNA"/>
</dbReference>
<organism evidence="7 8">
    <name type="scientific">Simiduia curdlanivorans</name>
    <dbReference type="NCBI Taxonomy" id="1492769"/>
    <lineage>
        <taxon>Bacteria</taxon>
        <taxon>Pseudomonadati</taxon>
        <taxon>Pseudomonadota</taxon>
        <taxon>Gammaproteobacteria</taxon>
        <taxon>Cellvibrionales</taxon>
        <taxon>Cellvibrionaceae</taxon>
        <taxon>Simiduia</taxon>
    </lineage>
</organism>
<evidence type="ECO:0000256" key="2">
    <source>
        <dbReference type="ARBA" id="ARBA00022692"/>
    </source>
</evidence>
<dbReference type="PANTHER" id="PTHR37422:SF13">
    <property type="entry name" value="LIPOPOLYSACCHARIDE BIOSYNTHESIS PROTEIN PA4999-RELATED"/>
    <property type="match status" value="1"/>
</dbReference>
<sequence>MLADLKYFIAECRKQDLAFYCACAYLVFEYLRPHTIFPWLDFLPWAQLSLVIGCIALFKNGELKIQGTHIYVALFALTCIFSYLNTEFPESAKKVIDVPISWFVVVLMFSNSIRNFKQFKLILILFFLIIFKMSLFGAKTWALRGFSFTSWGIAGPRGWFENSGELALIMVIFTCMSFGFLLMHEKVNKLYYLAPLTGAMTVIAASSRGSQLALAVVFIIAAIAIWKVNIKNMLAFSLLAFFALTFLPEEQKARFESMGSDATSESRLVYWSAGLDMLGENKLFGVGLNAFPEYFERYYYDPSAFKAFSYRKEVAHNTLIQAASEMGYPGLFAYCLMVFQCLVLTQKIRSSAHSRSFHTEVVGYTRYVDLALLGYFISSFFMSVALYPYIYFLLGINQGLLNCFSSKNGKKLSQALS</sequence>
<reference evidence="8" key="1">
    <citation type="journal article" date="2019" name="Int. J. Syst. Evol. Microbiol.">
        <title>The Global Catalogue of Microorganisms (GCM) 10K type strain sequencing project: providing services to taxonomists for standard genome sequencing and annotation.</title>
        <authorList>
            <consortium name="The Broad Institute Genomics Platform"/>
            <consortium name="The Broad Institute Genome Sequencing Center for Infectious Disease"/>
            <person name="Wu L."/>
            <person name="Ma J."/>
        </authorList>
    </citation>
    <scope>NUCLEOTIDE SEQUENCE [LARGE SCALE GENOMIC DNA]</scope>
    <source>
        <strain evidence="8">CECT 8570</strain>
    </source>
</reference>
<evidence type="ECO:0000259" key="6">
    <source>
        <dbReference type="Pfam" id="PF04932"/>
    </source>
</evidence>
<accession>A0ABV8VBE8</accession>
<evidence type="ECO:0000256" key="5">
    <source>
        <dbReference type="SAM" id="Phobius"/>
    </source>
</evidence>
<evidence type="ECO:0000256" key="1">
    <source>
        <dbReference type="ARBA" id="ARBA00004141"/>
    </source>
</evidence>
<comment type="subcellular location">
    <subcellularLocation>
        <location evidence="1">Membrane</location>
        <topology evidence="1">Multi-pass membrane protein</topology>
    </subcellularLocation>
</comment>
<keyword evidence="7" id="KW-0436">Ligase</keyword>
<keyword evidence="8" id="KW-1185">Reference proteome</keyword>
<evidence type="ECO:0000256" key="4">
    <source>
        <dbReference type="ARBA" id="ARBA00023136"/>
    </source>
</evidence>
<feature type="domain" description="O-antigen ligase-related" evidence="6">
    <location>
        <begin position="197"/>
        <end position="335"/>
    </location>
</feature>
<name>A0ABV8VBE8_9GAMM</name>
<dbReference type="PANTHER" id="PTHR37422">
    <property type="entry name" value="TEICHURONIC ACID BIOSYNTHESIS PROTEIN TUAE"/>
    <property type="match status" value="1"/>
</dbReference>
<feature type="transmembrane region" description="Helical" evidence="5">
    <location>
        <begin position="70"/>
        <end position="86"/>
    </location>
</feature>
<feature type="transmembrane region" description="Helical" evidence="5">
    <location>
        <begin position="121"/>
        <end position="142"/>
    </location>
</feature>
<protein>
    <submittedName>
        <fullName evidence="7">O-antigen ligase family protein</fullName>
    </submittedName>
</protein>
<gene>
    <name evidence="7" type="ORF">ACFOX3_19040</name>
</gene>
<keyword evidence="4 5" id="KW-0472">Membrane</keyword>
<evidence type="ECO:0000313" key="8">
    <source>
        <dbReference type="Proteomes" id="UP001595840"/>
    </source>
</evidence>
<dbReference type="RefSeq" id="WP_290260796.1">
    <property type="nucleotide sequence ID" value="NZ_JAUFQG010000004.1"/>
</dbReference>
<dbReference type="Proteomes" id="UP001595840">
    <property type="component" value="Unassembled WGS sequence"/>
</dbReference>
<feature type="transmembrane region" description="Helical" evidence="5">
    <location>
        <begin position="36"/>
        <end position="58"/>
    </location>
</feature>
<feature type="transmembrane region" description="Helical" evidence="5">
    <location>
        <begin position="166"/>
        <end position="183"/>
    </location>
</feature>
<keyword evidence="3 5" id="KW-1133">Transmembrane helix</keyword>
<proteinExistence type="predicted"/>
<dbReference type="InterPro" id="IPR007016">
    <property type="entry name" value="O-antigen_ligase-rel_domated"/>
</dbReference>
<dbReference type="Pfam" id="PF04932">
    <property type="entry name" value="Wzy_C"/>
    <property type="match status" value="1"/>
</dbReference>
<comment type="caution">
    <text evidence="7">The sequence shown here is derived from an EMBL/GenBank/DDBJ whole genome shotgun (WGS) entry which is preliminary data.</text>
</comment>
<evidence type="ECO:0000256" key="3">
    <source>
        <dbReference type="ARBA" id="ARBA00022989"/>
    </source>
</evidence>
<dbReference type="GO" id="GO:0016874">
    <property type="term" value="F:ligase activity"/>
    <property type="evidence" value="ECO:0007669"/>
    <property type="project" value="UniProtKB-KW"/>
</dbReference>
<feature type="transmembrane region" description="Helical" evidence="5">
    <location>
        <begin position="212"/>
        <end position="228"/>
    </location>
</feature>
<evidence type="ECO:0000313" key="7">
    <source>
        <dbReference type="EMBL" id="MFC4364412.1"/>
    </source>
</evidence>
<keyword evidence="2 5" id="KW-0812">Transmembrane</keyword>
<dbReference type="InterPro" id="IPR051533">
    <property type="entry name" value="WaaL-like"/>
</dbReference>